<dbReference type="PANTHER" id="PTHR15111:SF0">
    <property type="entry name" value="UNCONVENTIONAL PREFOLDIN RPB5 INTERACTOR 1"/>
    <property type="match status" value="1"/>
</dbReference>
<protein>
    <recommendedName>
        <fullName evidence="7">Unconventional prefoldin RPB5 interactor</fullName>
    </recommendedName>
</protein>
<dbReference type="Proteomes" id="UP001107558">
    <property type="component" value="Chromosome 2"/>
</dbReference>
<evidence type="ECO:0000256" key="2">
    <source>
        <dbReference type="ARBA" id="ARBA00023242"/>
    </source>
</evidence>
<dbReference type="GO" id="GO:0003682">
    <property type="term" value="F:chromatin binding"/>
    <property type="evidence" value="ECO:0007669"/>
    <property type="project" value="TreeGrafter"/>
</dbReference>
<dbReference type="Pfam" id="PF02996">
    <property type="entry name" value="Prefoldin"/>
    <property type="match status" value="1"/>
</dbReference>
<evidence type="ECO:0000256" key="4">
    <source>
        <dbReference type="SAM" id="Coils"/>
    </source>
</evidence>
<evidence type="ECO:0000313" key="5">
    <source>
        <dbReference type="EMBL" id="KAG5678302.1"/>
    </source>
</evidence>
<organism evidence="5 6">
    <name type="scientific">Polypedilum vanderplanki</name>
    <name type="common">Sleeping chironomid midge</name>
    <dbReference type="NCBI Taxonomy" id="319348"/>
    <lineage>
        <taxon>Eukaryota</taxon>
        <taxon>Metazoa</taxon>
        <taxon>Ecdysozoa</taxon>
        <taxon>Arthropoda</taxon>
        <taxon>Hexapoda</taxon>
        <taxon>Insecta</taxon>
        <taxon>Pterygota</taxon>
        <taxon>Neoptera</taxon>
        <taxon>Endopterygota</taxon>
        <taxon>Diptera</taxon>
        <taxon>Nematocera</taxon>
        <taxon>Chironomoidea</taxon>
        <taxon>Chironomidae</taxon>
        <taxon>Chironominae</taxon>
        <taxon>Polypedilum</taxon>
        <taxon>Polypedilum</taxon>
    </lineage>
</organism>
<dbReference type="GO" id="GO:0003714">
    <property type="term" value="F:transcription corepressor activity"/>
    <property type="evidence" value="ECO:0007669"/>
    <property type="project" value="TreeGrafter"/>
</dbReference>
<comment type="similarity">
    <text evidence="3">Belongs to the RNA polymerase II subunit 5-mediating protein family.</text>
</comment>
<comment type="subcellular location">
    <subcellularLocation>
        <location evidence="1">Nucleus</location>
    </subcellularLocation>
</comment>
<dbReference type="CDD" id="cd23159">
    <property type="entry name" value="Prefoldin_URI1"/>
    <property type="match status" value="1"/>
</dbReference>
<dbReference type="InterPro" id="IPR004127">
    <property type="entry name" value="Prefoldin_subunit_alpha"/>
</dbReference>
<dbReference type="Gene3D" id="1.10.287.370">
    <property type="match status" value="1"/>
</dbReference>
<evidence type="ECO:0000256" key="3">
    <source>
        <dbReference type="ARBA" id="ARBA00038295"/>
    </source>
</evidence>
<dbReference type="GO" id="GO:0005634">
    <property type="term" value="C:nucleus"/>
    <property type="evidence" value="ECO:0007669"/>
    <property type="project" value="UniProtKB-SubCell"/>
</dbReference>
<evidence type="ECO:0000313" key="6">
    <source>
        <dbReference type="Proteomes" id="UP001107558"/>
    </source>
</evidence>
<dbReference type="InterPro" id="IPR009053">
    <property type="entry name" value="Prefoldin"/>
</dbReference>
<feature type="coiled-coil region" evidence="4">
    <location>
        <begin position="151"/>
        <end position="195"/>
    </location>
</feature>
<dbReference type="InterPro" id="IPR052255">
    <property type="entry name" value="RNA_pol_II_subunit5-mediator"/>
</dbReference>
<dbReference type="GO" id="GO:0000122">
    <property type="term" value="P:negative regulation of transcription by RNA polymerase II"/>
    <property type="evidence" value="ECO:0007669"/>
    <property type="project" value="TreeGrafter"/>
</dbReference>
<dbReference type="PANTHER" id="PTHR15111">
    <property type="entry name" value="RNA POLYMERASE II SUBUNIT 5-MEDIATING PROTEIN NNX3"/>
    <property type="match status" value="1"/>
</dbReference>
<reference evidence="5" key="1">
    <citation type="submission" date="2021-03" db="EMBL/GenBank/DDBJ databases">
        <title>Chromosome level genome of the anhydrobiotic midge Polypedilum vanderplanki.</title>
        <authorList>
            <person name="Yoshida Y."/>
            <person name="Kikawada T."/>
            <person name="Gusev O."/>
        </authorList>
    </citation>
    <scope>NUCLEOTIDE SEQUENCE</scope>
    <source>
        <strain evidence="5">NIAS01</strain>
        <tissue evidence="5">Whole body or cell culture</tissue>
    </source>
</reference>
<proteinExistence type="inferred from homology"/>
<accession>A0A9J6C9I4</accession>
<keyword evidence="6" id="KW-1185">Reference proteome</keyword>
<dbReference type="SUPFAM" id="SSF46579">
    <property type="entry name" value="Prefoldin"/>
    <property type="match status" value="1"/>
</dbReference>
<dbReference type="AlphaFoldDB" id="A0A9J6C9I4"/>
<keyword evidence="4" id="KW-0175">Coiled coil</keyword>
<comment type="caution">
    <text evidence="5">The sequence shown here is derived from an EMBL/GenBank/DDBJ whole genome shotgun (WGS) entry which is preliminary data.</text>
</comment>
<evidence type="ECO:0000256" key="1">
    <source>
        <dbReference type="ARBA" id="ARBA00004123"/>
    </source>
</evidence>
<name>A0A9J6C9I4_POLVA</name>
<sequence length="394" mass="45928">MDLYYNTFQEALTQNEIDQKKWISFKNKVSETRETINTFLKSYKLDILVPIGRKAFIRGQLQHTNDILMAHNSSYFSLMSNSQANEILNMRTNACNERIKAIEKERDLFKGKLDVANNDVFSQNEIIEEYDEKVEAEWLERHRESVKRQKLLEAEERSKESVKDIDELLDKYELLEEMTDELENLEIEGTDSSEVISKLMTGDIKMYHPKERISHDTLNMKRSSSEQEALSKVEKSSKKRKVKFSSSLEDIKIINSITENKEKSGCKTISITFQHSPGRFDDKLFSNEDNSEELFKHPGEIYQRFKEQSVNEVKSILKDTGYIPDISINKTKVSNEHISEDEEEIPIPVSSFPLVCTDQVIERKNIENTVNESKVNVQPKRISKFKEMRSKIKS</sequence>
<gene>
    <name evidence="5" type="ORF">PVAND_007989</name>
</gene>
<dbReference type="OrthoDB" id="21413at2759"/>
<dbReference type="EMBL" id="JADBJN010000002">
    <property type="protein sequence ID" value="KAG5678302.1"/>
    <property type="molecule type" value="Genomic_DNA"/>
</dbReference>
<dbReference type="GO" id="GO:0019212">
    <property type="term" value="F:phosphatase inhibitor activity"/>
    <property type="evidence" value="ECO:0007669"/>
    <property type="project" value="TreeGrafter"/>
</dbReference>
<keyword evidence="2" id="KW-0539">Nucleus</keyword>
<evidence type="ECO:0008006" key="7">
    <source>
        <dbReference type="Google" id="ProtNLM"/>
    </source>
</evidence>